<dbReference type="GeneID" id="111017261"/>
<evidence type="ECO:0000313" key="3">
    <source>
        <dbReference type="Proteomes" id="UP000504603"/>
    </source>
</evidence>
<name>A0A6J1D3I0_MOMCH</name>
<dbReference type="RefSeq" id="XP_022148655.1">
    <property type="nucleotide sequence ID" value="XM_022292963.1"/>
</dbReference>
<feature type="chain" id="PRO_5026662837" evidence="1">
    <location>
        <begin position="26"/>
        <end position="278"/>
    </location>
</feature>
<dbReference type="Pfam" id="PF03181">
    <property type="entry name" value="BURP"/>
    <property type="match status" value="1"/>
</dbReference>
<dbReference type="KEGG" id="mcha:111017261"/>
<evidence type="ECO:0000259" key="2">
    <source>
        <dbReference type="PROSITE" id="PS51277"/>
    </source>
</evidence>
<protein>
    <submittedName>
        <fullName evidence="4">BURP domain protein USPL1-like</fullName>
    </submittedName>
</protein>
<dbReference type="AlphaFoldDB" id="A0A6J1D3I0"/>
<dbReference type="Proteomes" id="UP000504603">
    <property type="component" value="Unplaced"/>
</dbReference>
<keyword evidence="3" id="KW-1185">Reference proteome</keyword>
<feature type="signal peptide" evidence="1">
    <location>
        <begin position="1"/>
        <end position="25"/>
    </location>
</feature>
<dbReference type="InterPro" id="IPR004873">
    <property type="entry name" value="BURP_dom"/>
</dbReference>
<feature type="domain" description="BURP" evidence="2">
    <location>
        <begin position="58"/>
        <end position="275"/>
    </location>
</feature>
<dbReference type="PANTHER" id="PTHR31236:SF41">
    <property type="entry name" value="BURP DOMAIN PROTEIN USPL1"/>
    <property type="match status" value="1"/>
</dbReference>
<gene>
    <name evidence="4" type="primary">LOC111017261</name>
</gene>
<dbReference type="OrthoDB" id="1909293at2759"/>
<dbReference type="PANTHER" id="PTHR31236">
    <property type="entry name" value="BURP DOMAIN PROTEIN USPL1-LIKE"/>
    <property type="match status" value="1"/>
</dbReference>
<dbReference type="InterPro" id="IPR044816">
    <property type="entry name" value="BURP"/>
</dbReference>
<dbReference type="PROSITE" id="PS51277">
    <property type="entry name" value="BURP"/>
    <property type="match status" value="1"/>
</dbReference>
<keyword evidence="1" id="KW-0732">Signal</keyword>
<evidence type="ECO:0000256" key="1">
    <source>
        <dbReference type="SAM" id="SignalP"/>
    </source>
</evidence>
<accession>A0A6J1D3I0</accession>
<organism evidence="3 4">
    <name type="scientific">Momordica charantia</name>
    <name type="common">Bitter gourd</name>
    <name type="synonym">Balsam pear</name>
    <dbReference type="NCBI Taxonomy" id="3673"/>
    <lineage>
        <taxon>Eukaryota</taxon>
        <taxon>Viridiplantae</taxon>
        <taxon>Streptophyta</taxon>
        <taxon>Embryophyta</taxon>
        <taxon>Tracheophyta</taxon>
        <taxon>Spermatophyta</taxon>
        <taxon>Magnoliopsida</taxon>
        <taxon>eudicotyledons</taxon>
        <taxon>Gunneridae</taxon>
        <taxon>Pentapetalae</taxon>
        <taxon>rosids</taxon>
        <taxon>fabids</taxon>
        <taxon>Cucurbitales</taxon>
        <taxon>Cucurbitaceae</taxon>
        <taxon>Momordiceae</taxon>
        <taxon>Momordica</taxon>
    </lineage>
</organism>
<dbReference type="SMART" id="SM01045">
    <property type="entry name" value="BURP"/>
    <property type="match status" value="1"/>
</dbReference>
<proteinExistence type="predicted"/>
<evidence type="ECO:0000313" key="4">
    <source>
        <dbReference type="RefSeq" id="XP_022148655.1"/>
    </source>
</evidence>
<sequence>MAEGTYCNLTLIFYFLLVFVKDSNAMMIQEVDKEMVGSSKRHVEIQITSKLDPSLYVFFTPNDLKLGKTMSIFFPIKNHSQIPKLLTKEMADSIPFSVANLSYLLEFFSIPKGSPQAKAMEYTLTQCELEPMRGETKFCASSFESLFDSTRGVFGLETRVRGMATRYPRSFKTELQNYTILEEPNKIWAPKILSCHTMPYPYLVFYCHSQMSDNMLYEVVLEGANRDRVKALAICHLDTSEWDRDHIVFRVLGVEPGASSVCHFYPADNLILIPDSNN</sequence>
<reference evidence="4" key="1">
    <citation type="submission" date="2025-08" db="UniProtKB">
        <authorList>
            <consortium name="RefSeq"/>
        </authorList>
    </citation>
    <scope>IDENTIFICATION</scope>
    <source>
        <strain evidence="4">OHB3-1</strain>
    </source>
</reference>